<feature type="transmembrane region" description="Helical" evidence="12">
    <location>
        <begin position="205"/>
        <end position="225"/>
    </location>
</feature>
<evidence type="ECO:0000256" key="10">
    <source>
        <dbReference type="ARBA" id="ARBA00023136"/>
    </source>
</evidence>
<dbReference type="InterPro" id="IPR057255">
    <property type="entry name" value="2TM_P5A-ATPase"/>
</dbReference>
<dbReference type="Gene3D" id="3.40.1110.10">
    <property type="entry name" value="Calcium-transporting ATPase, cytoplasmic domain N"/>
    <property type="match status" value="2"/>
</dbReference>
<dbReference type="InterPro" id="IPR008250">
    <property type="entry name" value="ATPase_P-typ_transduc_dom_A_sf"/>
</dbReference>
<dbReference type="SFLD" id="SFLDF00027">
    <property type="entry name" value="p-type_atpase"/>
    <property type="match status" value="1"/>
</dbReference>
<keyword evidence="4" id="KW-0479">Metal-binding</keyword>
<keyword evidence="7" id="KW-0460">Magnesium</keyword>
<dbReference type="Gene3D" id="2.70.150.10">
    <property type="entry name" value="Calcium-transporting ATPase, cytoplasmic transduction domain A"/>
    <property type="match status" value="2"/>
</dbReference>
<dbReference type="PRINTS" id="PR00119">
    <property type="entry name" value="CATATPASE"/>
</dbReference>
<evidence type="ECO:0000256" key="11">
    <source>
        <dbReference type="SAM" id="MobiDB-lite"/>
    </source>
</evidence>
<feature type="transmembrane region" description="Helical" evidence="12">
    <location>
        <begin position="45"/>
        <end position="63"/>
    </location>
</feature>
<comment type="caution">
    <text evidence="15">The sequence shown here is derived from an EMBL/GenBank/DDBJ whole genome shotgun (WGS) entry which is preliminary data.</text>
</comment>
<dbReference type="SUPFAM" id="SSF81665">
    <property type="entry name" value="Calcium ATPase, transmembrane domain M"/>
    <property type="match status" value="1"/>
</dbReference>
<evidence type="ECO:0000256" key="2">
    <source>
        <dbReference type="ARBA" id="ARBA00006000"/>
    </source>
</evidence>
<dbReference type="InterPro" id="IPR044492">
    <property type="entry name" value="P_typ_ATPase_HD_dom"/>
</dbReference>
<dbReference type="PANTHER" id="PTHR45630">
    <property type="entry name" value="CATION-TRANSPORTING ATPASE-RELATED"/>
    <property type="match status" value="1"/>
</dbReference>
<dbReference type="Pfam" id="PF23143">
    <property type="entry name" value="2TM_P5A-ATPase"/>
    <property type="match status" value="1"/>
</dbReference>
<keyword evidence="10 12" id="KW-0472">Membrane</keyword>
<feature type="domain" description="P-type ATPase A" evidence="13">
    <location>
        <begin position="282"/>
        <end position="346"/>
    </location>
</feature>
<keyword evidence="3 12" id="KW-0812">Transmembrane</keyword>
<evidence type="ECO:0000256" key="4">
    <source>
        <dbReference type="ARBA" id="ARBA00022723"/>
    </source>
</evidence>
<feature type="transmembrane region" description="Helical" evidence="12">
    <location>
        <begin position="21"/>
        <end position="39"/>
    </location>
</feature>
<feature type="domain" description="P5A-ATPase transmembrane helical hairpin" evidence="14">
    <location>
        <begin position="17"/>
        <end position="80"/>
    </location>
</feature>
<gene>
    <name evidence="15" type="ORF">SO694_00006265</name>
</gene>
<feature type="transmembrane region" description="Helical" evidence="12">
    <location>
        <begin position="965"/>
        <end position="985"/>
    </location>
</feature>
<evidence type="ECO:0000256" key="8">
    <source>
        <dbReference type="ARBA" id="ARBA00022967"/>
    </source>
</evidence>
<evidence type="ECO:0000259" key="14">
    <source>
        <dbReference type="Pfam" id="PF23143"/>
    </source>
</evidence>
<dbReference type="InterPro" id="IPR001757">
    <property type="entry name" value="P_typ_ATPase"/>
</dbReference>
<evidence type="ECO:0000313" key="16">
    <source>
        <dbReference type="Proteomes" id="UP001363151"/>
    </source>
</evidence>
<evidence type="ECO:0000256" key="9">
    <source>
        <dbReference type="ARBA" id="ARBA00022989"/>
    </source>
</evidence>
<evidence type="ECO:0000256" key="6">
    <source>
        <dbReference type="ARBA" id="ARBA00022840"/>
    </source>
</evidence>
<dbReference type="InterPro" id="IPR023298">
    <property type="entry name" value="ATPase_P-typ_TM_dom_sf"/>
</dbReference>
<dbReference type="NCBIfam" id="TIGR01494">
    <property type="entry name" value="ATPase_P-type"/>
    <property type="match status" value="1"/>
</dbReference>
<protein>
    <submittedName>
        <fullName evidence="15">Calcium-transporting ATPase</fullName>
    </submittedName>
</protein>
<evidence type="ECO:0000256" key="12">
    <source>
        <dbReference type="SAM" id="Phobius"/>
    </source>
</evidence>
<evidence type="ECO:0000259" key="13">
    <source>
        <dbReference type="Pfam" id="PF00122"/>
    </source>
</evidence>
<keyword evidence="8" id="KW-1278">Translocase</keyword>
<comment type="similarity">
    <text evidence="2">Belongs to the cation transport ATPase (P-type) (TC 3.A.3) family. Type V subfamily.</text>
</comment>
<feature type="region of interest" description="Disordered" evidence="11">
    <location>
        <begin position="591"/>
        <end position="612"/>
    </location>
</feature>
<name>A0ABR1GAM6_AURAN</name>
<proteinExistence type="inferred from homology"/>
<evidence type="ECO:0000313" key="15">
    <source>
        <dbReference type="EMBL" id="KAK7250078.1"/>
    </source>
</evidence>
<dbReference type="SUPFAM" id="SSF56784">
    <property type="entry name" value="HAD-like"/>
    <property type="match status" value="1"/>
</dbReference>
<keyword evidence="5" id="KW-0547">Nucleotide-binding</keyword>
<dbReference type="InterPro" id="IPR036412">
    <property type="entry name" value="HAD-like_sf"/>
</dbReference>
<organism evidence="15 16">
    <name type="scientific">Aureococcus anophagefferens</name>
    <name type="common">Harmful bloom alga</name>
    <dbReference type="NCBI Taxonomy" id="44056"/>
    <lineage>
        <taxon>Eukaryota</taxon>
        <taxon>Sar</taxon>
        <taxon>Stramenopiles</taxon>
        <taxon>Ochrophyta</taxon>
        <taxon>Pelagophyceae</taxon>
        <taxon>Pelagomonadales</taxon>
        <taxon>Pelagomonadaceae</taxon>
        <taxon>Aureococcus</taxon>
    </lineage>
</organism>
<dbReference type="PANTHER" id="PTHR45630:SF7">
    <property type="entry name" value="ENDOPLASMIC RETICULUM TRANSMEMBRANE HELIX TRANSLOCASE"/>
    <property type="match status" value="1"/>
</dbReference>
<dbReference type="SUPFAM" id="SSF81660">
    <property type="entry name" value="Metal cation-transporting ATPase, ATP-binding domain N"/>
    <property type="match status" value="1"/>
</dbReference>
<evidence type="ECO:0000256" key="5">
    <source>
        <dbReference type="ARBA" id="ARBA00022741"/>
    </source>
</evidence>
<dbReference type="EMBL" id="JBBJCI010000038">
    <property type="protein sequence ID" value="KAK7250078.1"/>
    <property type="molecule type" value="Genomic_DNA"/>
</dbReference>
<sequence length="1167" mass="123335">MADVSSLDVKLYVKRRPLLRLDVGPFAVAYGALHGAAWAAPSPPVAALVAIPVVLTLHLFVFLSTRWSVACRCLVAYRRVGDAGAATHALATPADAKFRELVALARDAARGGAHFSFHRRVFVADAGTWAPLAPITDGPLAGYCGARGLETEAAAEAARRRWGPNAFDIPDPTFGELFEEHYLAPFFVFQVFCCALWSLDEYWLYSCVTLCMLLLFEATLCFQRLRSLEHLRAMRRPPRLVYALRLGAWRPCLSDDLAPGDVCSLAAPSRSRPARGGVGAGGATIPCDCLLLDGAAVVNEAMLTGESVPQRKEGAVLADRDATGALAGALLVDTAHRRHVLFGGTDLIDATPGAPAPQPVVDDGRDLDDDDLPLGMTVREPARAAPPDRGIVVVVLRTGFETAQGQLMRTILFATERVLGSSETGRFIGTLLVFAVCASAYVLREGLRDPDRNRFKLCLHCVLIVTSVVPPELPMELSLAVTNSLAALAKSAVYCTEPFRIAFAGALDVCCFDKTGTLTSDELAVRGVALEPLDALALAKARDVDADCAVVLAACHALAAVDGRLVGDSLERAQLAAVGWAVASSDVVAPAAPREKKSGDRGPPPPGPKTPLRVLHRYGFASELRRMSCVVAPASPRNDDGATVVCKGAPEALRPLLAVVPAGFDAAYEAHAAAGHRVLALASRPADDGDAAKHARMSPATWRRVPRATAERGLAFRGFLCLQSPLKPGTAQVIDHLKASSHACVVITGDNVLTAAHVARAVHIADAAKEALVLETTDAGGVVWRRLGGGGDTRAFDAAAVPALAADYDLFCRGDAVDAAEAAGCLGPVALHCAVFARASPKQKERVIDALNAAGKTTLMCGDGTNDVGALKRAHVGVSIMNSPVLEKSLAKQETKRLKRGDAGVAGMRRALADAELDAMDDDPTLVNLGDASIASPFTSKRATIECVLAIVCQGRCTLVSMIQIFKILALMCLVSAYMLSSLYLHGVKQGDSQMTCVGLLTAGLFFLCSRAKPLETLSAARPPLRVFSPRPAASIAAQFAVHLFALVKAVELCAPHEPRERHAPDGAFSPSTINSAVFLLTAVVQLNTFAANYTGEPFMESLRDHVALSRLLAAVYVLLFAVAAGAAPFLGSWLQLADWPDARFRDDFLKLLAADTLAVGALAFAL</sequence>
<dbReference type="InterPro" id="IPR006544">
    <property type="entry name" value="P-type_TPase_V"/>
</dbReference>
<accession>A0ABR1GAM6</accession>
<dbReference type="InterPro" id="IPR018303">
    <property type="entry name" value="ATPase_P-typ_P_site"/>
</dbReference>
<reference evidence="15 16" key="1">
    <citation type="submission" date="2024-03" db="EMBL/GenBank/DDBJ databases">
        <title>Aureococcus anophagefferens CCMP1851 and Kratosvirus quantuckense: Draft genome of a second virus-susceptible host strain in the model system.</title>
        <authorList>
            <person name="Chase E."/>
            <person name="Truchon A.R."/>
            <person name="Schepens W."/>
            <person name="Wilhelm S.W."/>
        </authorList>
    </citation>
    <scope>NUCLEOTIDE SEQUENCE [LARGE SCALE GENOMIC DNA]</scope>
    <source>
        <strain evidence="15 16">CCMP1851</strain>
    </source>
</reference>
<dbReference type="PROSITE" id="PS00154">
    <property type="entry name" value="ATPASE_E1_E2"/>
    <property type="match status" value="1"/>
</dbReference>
<dbReference type="Gene3D" id="1.20.1110.10">
    <property type="entry name" value="Calcium-transporting ATPase, transmembrane domain"/>
    <property type="match status" value="1"/>
</dbReference>
<dbReference type="SFLD" id="SFLDS00003">
    <property type="entry name" value="Haloacid_Dehalogenase"/>
    <property type="match status" value="1"/>
</dbReference>
<dbReference type="NCBIfam" id="TIGR01657">
    <property type="entry name" value="P-ATPase-V"/>
    <property type="match status" value="1"/>
</dbReference>
<comment type="subcellular location">
    <subcellularLocation>
        <location evidence="1">Membrane</location>
        <topology evidence="1">Multi-pass membrane protein</topology>
    </subcellularLocation>
</comment>
<dbReference type="SFLD" id="SFLDG00002">
    <property type="entry name" value="C1.7:_P-type_atpase_like"/>
    <property type="match status" value="1"/>
</dbReference>
<dbReference type="SUPFAM" id="SSF81653">
    <property type="entry name" value="Calcium ATPase, transduction domain A"/>
    <property type="match status" value="1"/>
</dbReference>
<dbReference type="InterPro" id="IPR023214">
    <property type="entry name" value="HAD_sf"/>
</dbReference>
<keyword evidence="16" id="KW-1185">Reference proteome</keyword>
<dbReference type="InterPro" id="IPR023299">
    <property type="entry name" value="ATPase_P-typ_cyto_dom_N"/>
</dbReference>
<dbReference type="Proteomes" id="UP001363151">
    <property type="component" value="Unassembled WGS sequence"/>
</dbReference>
<dbReference type="Pfam" id="PF00122">
    <property type="entry name" value="E1-E2_ATPase"/>
    <property type="match status" value="1"/>
</dbReference>
<evidence type="ECO:0000256" key="7">
    <source>
        <dbReference type="ARBA" id="ARBA00022842"/>
    </source>
</evidence>
<evidence type="ECO:0000256" key="3">
    <source>
        <dbReference type="ARBA" id="ARBA00022692"/>
    </source>
</evidence>
<feature type="transmembrane region" description="Helical" evidence="12">
    <location>
        <begin position="1112"/>
        <end position="1137"/>
    </location>
</feature>
<dbReference type="InterPro" id="IPR059000">
    <property type="entry name" value="ATPase_P-type_domA"/>
</dbReference>
<keyword evidence="6" id="KW-0067">ATP-binding</keyword>
<keyword evidence="9 12" id="KW-1133">Transmembrane helix</keyword>
<dbReference type="Gene3D" id="3.40.50.1000">
    <property type="entry name" value="HAD superfamily/HAD-like"/>
    <property type="match status" value="2"/>
</dbReference>
<evidence type="ECO:0000256" key="1">
    <source>
        <dbReference type="ARBA" id="ARBA00004141"/>
    </source>
</evidence>